<feature type="transmembrane region" description="Helical" evidence="8">
    <location>
        <begin position="142"/>
        <end position="168"/>
    </location>
</feature>
<evidence type="ECO:0000256" key="2">
    <source>
        <dbReference type="ARBA" id="ARBA00010993"/>
    </source>
</evidence>
<accession>A0AAN6S972</accession>
<evidence type="ECO:0000259" key="9">
    <source>
        <dbReference type="Pfam" id="PF00955"/>
    </source>
</evidence>
<feature type="compositionally biased region" description="Polar residues" evidence="7">
    <location>
        <begin position="21"/>
        <end position="35"/>
    </location>
</feature>
<evidence type="ECO:0000256" key="3">
    <source>
        <dbReference type="ARBA" id="ARBA00022554"/>
    </source>
</evidence>
<feature type="compositionally biased region" description="Gly residues" evidence="7">
    <location>
        <begin position="606"/>
        <end position="618"/>
    </location>
</feature>
<dbReference type="PANTHER" id="PTHR11453:SF82">
    <property type="entry name" value="BORON TRANSPORTER 1"/>
    <property type="match status" value="1"/>
</dbReference>
<gene>
    <name evidence="10" type="ORF">QBC46DRAFT_372745</name>
</gene>
<feature type="transmembrane region" description="Helical" evidence="8">
    <location>
        <begin position="462"/>
        <end position="486"/>
    </location>
</feature>
<evidence type="ECO:0000256" key="7">
    <source>
        <dbReference type="SAM" id="MobiDB-lite"/>
    </source>
</evidence>
<sequence length="686" mass="74997">MASTAAARNTAAGGPPPGSGDSLTVPTRSHNTTTHDGGRRFNRWASSFVSRHHRPPPRRGVVVVTGAKPPKPPKWYKIRLFRGMVNDVRRRAPYYLSDWTDAWNYRVVPATVYMYFANILPALAFSLDMFHKTNMQYGVNEVLLSSVLGAVVFAVLAAQPLVIVGVTGPITVFNYTVYDIMKPTGTNYLAFMCWIGLWSLVFHWLLAITNSCNWLRYVTRFPCDIFGFYVAFIYLQKGIQVLEALGDHEPFYLSVVVSLLVFAIAYACGELGRSTLFRHPVRVFLKDYGTALTIVFFSGFVHFGKMKDVHLENLPTSIAFMPTPERSWLVDFWNIRVADVFLAIPFAVLLTILFWFDHNVSSLIAQGTEFPLKKPAGFHWDLFLLGLTTGVAGILGLPFPNGLIPQAPFHTESLCVTEVVADNDESGGSKGHYEFKATRVVEQRVSNLAQGLLTLGTMTGPLLVVLHLIPQGVLAGLFFIMGFQALEANGVTEKLLFLCRDVSLTSGGHPLKQIQRRWAIWLFVAIELVGFGATFAITQTVAAVGFPVFILALIPVRAIFLPKWFTPQELSILDGPTASPFTMESCGGSYGGDTTEGVPEDDTDIGGPGGVMQGGFRSGEGTAIPSEVQSDVEDLAELGENRSSAIVSGDSATKGVARRRGSSAVVHSTDGEGIELRTGISRRGGR</sequence>
<feature type="region of interest" description="Disordered" evidence="7">
    <location>
        <begin position="1"/>
        <end position="40"/>
    </location>
</feature>
<dbReference type="PANTHER" id="PTHR11453">
    <property type="entry name" value="ANION EXCHANGE PROTEIN"/>
    <property type="match status" value="1"/>
</dbReference>
<dbReference type="GO" id="GO:0006820">
    <property type="term" value="P:monoatomic anion transport"/>
    <property type="evidence" value="ECO:0007669"/>
    <property type="project" value="InterPro"/>
</dbReference>
<dbReference type="InterPro" id="IPR011531">
    <property type="entry name" value="HCO3_transpt-like_TM_dom"/>
</dbReference>
<dbReference type="GO" id="GO:0005886">
    <property type="term" value="C:plasma membrane"/>
    <property type="evidence" value="ECO:0007669"/>
    <property type="project" value="TreeGrafter"/>
</dbReference>
<comment type="caution">
    <text evidence="10">The sequence shown here is derived from an EMBL/GenBank/DDBJ whole genome shotgun (WGS) entry which is preliminary data.</text>
</comment>
<dbReference type="InterPro" id="IPR003020">
    <property type="entry name" value="HCO3_transpt_euk"/>
</dbReference>
<dbReference type="GO" id="GO:0050801">
    <property type="term" value="P:monoatomic ion homeostasis"/>
    <property type="evidence" value="ECO:0007669"/>
    <property type="project" value="TreeGrafter"/>
</dbReference>
<feature type="transmembrane region" description="Helical" evidence="8">
    <location>
        <begin position="333"/>
        <end position="356"/>
    </location>
</feature>
<dbReference type="EMBL" id="MU853756">
    <property type="protein sequence ID" value="KAK3945095.1"/>
    <property type="molecule type" value="Genomic_DNA"/>
</dbReference>
<dbReference type="Gene3D" id="1.10.287.570">
    <property type="entry name" value="Helical hairpin bin"/>
    <property type="match status" value="1"/>
</dbReference>
<feature type="transmembrane region" description="Helical" evidence="8">
    <location>
        <begin position="283"/>
        <end position="303"/>
    </location>
</feature>
<feature type="domain" description="Bicarbonate transporter-like transmembrane" evidence="9">
    <location>
        <begin position="251"/>
        <end position="575"/>
    </location>
</feature>
<evidence type="ECO:0000256" key="8">
    <source>
        <dbReference type="SAM" id="Phobius"/>
    </source>
</evidence>
<dbReference type="GO" id="GO:0005774">
    <property type="term" value="C:vacuolar membrane"/>
    <property type="evidence" value="ECO:0007669"/>
    <property type="project" value="UniProtKB-SubCell"/>
</dbReference>
<feature type="transmembrane region" description="Helical" evidence="8">
    <location>
        <begin position="221"/>
        <end position="239"/>
    </location>
</feature>
<feature type="transmembrane region" description="Helical" evidence="8">
    <location>
        <begin position="377"/>
        <end position="399"/>
    </location>
</feature>
<feature type="transmembrane region" description="Helical" evidence="8">
    <location>
        <begin position="543"/>
        <end position="560"/>
    </location>
</feature>
<evidence type="ECO:0000256" key="6">
    <source>
        <dbReference type="ARBA" id="ARBA00023136"/>
    </source>
</evidence>
<evidence type="ECO:0000256" key="1">
    <source>
        <dbReference type="ARBA" id="ARBA00004128"/>
    </source>
</evidence>
<evidence type="ECO:0000313" key="10">
    <source>
        <dbReference type="EMBL" id="KAK3945095.1"/>
    </source>
</evidence>
<feature type="transmembrane region" description="Helical" evidence="8">
    <location>
        <begin position="251"/>
        <end position="271"/>
    </location>
</feature>
<evidence type="ECO:0000313" key="11">
    <source>
        <dbReference type="Proteomes" id="UP001303473"/>
    </source>
</evidence>
<protein>
    <submittedName>
        <fullName evidence="10">Anion exchange protein 4 protein</fullName>
    </submittedName>
</protein>
<keyword evidence="4 8" id="KW-0812">Transmembrane</keyword>
<dbReference type="GO" id="GO:0005452">
    <property type="term" value="F:solute:inorganic anion antiporter activity"/>
    <property type="evidence" value="ECO:0007669"/>
    <property type="project" value="InterPro"/>
</dbReference>
<proteinExistence type="inferred from homology"/>
<feature type="region of interest" description="Disordered" evidence="7">
    <location>
        <begin position="583"/>
        <end position="686"/>
    </location>
</feature>
<organism evidence="10 11">
    <name type="scientific">Diplogelasinospora grovesii</name>
    <dbReference type="NCBI Taxonomy" id="303347"/>
    <lineage>
        <taxon>Eukaryota</taxon>
        <taxon>Fungi</taxon>
        <taxon>Dikarya</taxon>
        <taxon>Ascomycota</taxon>
        <taxon>Pezizomycotina</taxon>
        <taxon>Sordariomycetes</taxon>
        <taxon>Sordariomycetidae</taxon>
        <taxon>Sordariales</taxon>
        <taxon>Diplogelasinosporaceae</taxon>
        <taxon>Diplogelasinospora</taxon>
    </lineage>
</organism>
<feature type="compositionally biased region" description="Low complexity" evidence="7">
    <location>
        <begin position="1"/>
        <end position="13"/>
    </location>
</feature>
<keyword evidence="6 8" id="KW-0472">Membrane</keyword>
<dbReference type="Pfam" id="PF00955">
    <property type="entry name" value="HCO3_cotransp"/>
    <property type="match status" value="1"/>
</dbReference>
<dbReference type="AlphaFoldDB" id="A0AAN6S972"/>
<dbReference type="GO" id="GO:0080139">
    <property type="term" value="F:borate efflux transmembrane transporter activity"/>
    <property type="evidence" value="ECO:0007669"/>
    <property type="project" value="TreeGrafter"/>
</dbReference>
<name>A0AAN6S972_9PEZI</name>
<dbReference type="Proteomes" id="UP001303473">
    <property type="component" value="Unassembled WGS sequence"/>
</dbReference>
<dbReference type="GO" id="GO:0000324">
    <property type="term" value="C:fungal-type vacuole"/>
    <property type="evidence" value="ECO:0007669"/>
    <property type="project" value="TreeGrafter"/>
</dbReference>
<reference evidence="11" key="1">
    <citation type="journal article" date="2023" name="Mol. Phylogenet. Evol.">
        <title>Genome-scale phylogeny and comparative genomics of the fungal order Sordariales.</title>
        <authorList>
            <person name="Hensen N."/>
            <person name="Bonometti L."/>
            <person name="Westerberg I."/>
            <person name="Brannstrom I.O."/>
            <person name="Guillou S."/>
            <person name="Cros-Aarteil S."/>
            <person name="Calhoun S."/>
            <person name="Haridas S."/>
            <person name="Kuo A."/>
            <person name="Mondo S."/>
            <person name="Pangilinan J."/>
            <person name="Riley R."/>
            <person name="LaButti K."/>
            <person name="Andreopoulos B."/>
            <person name="Lipzen A."/>
            <person name="Chen C."/>
            <person name="Yan M."/>
            <person name="Daum C."/>
            <person name="Ng V."/>
            <person name="Clum A."/>
            <person name="Steindorff A."/>
            <person name="Ohm R.A."/>
            <person name="Martin F."/>
            <person name="Silar P."/>
            <person name="Natvig D.O."/>
            <person name="Lalanne C."/>
            <person name="Gautier V."/>
            <person name="Ament-Velasquez S.L."/>
            <person name="Kruys A."/>
            <person name="Hutchinson M.I."/>
            <person name="Powell A.J."/>
            <person name="Barry K."/>
            <person name="Miller A.N."/>
            <person name="Grigoriev I.V."/>
            <person name="Debuchy R."/>
            <person name="Gladieux P."/>
            <person name="Hiltunen Thoren M."/>
            <person name="Johannesson H."/>
        </authorList>
    </citation>
    <scope>NUCLEOTIDE SEQUENCE [LARGE SCALE GENOMIC DNA]</scope>
    <source>
        <strain evidence="11">CBS 340.73</strain>
    </source>
</reference>
<keyword evidence="3" id="KW-0926">Vacuole</keyword>
<keyword evidence="5 8" id="KW-1133">Transmembrane helix</keyword>
<evidence type="ECO:0000256" key="4">
    <source>
        <dbReference type="ARBA" id="ARBA00022692"/>
    </source>
</evidence>
<dbReference type="FunFam" id="1.10.287.570:FF:000003">
    <property type="entry name" value="Anion exchange family protein"/>
    <property type="match status" value="1"/>
</dbReference>
<evidence type="ECO:0000256" key="5">
    <source>
        <dbReference type="ARBA" id="ARBA00022989"/>
    </source>
</evidence>
<comment type="subcellular location">
    <subcellularLocation>
        <location evidence="1">Vacuole membrane</location>
        <topology evidence="1">Multi-pass membrane protein</topology>
    </subcellularLocation>
</comment>
<keyword evidence="11" id="KW-1185">Reference proteome</keyword>
<feature type="transmembrane region" description="Helical" evidence="8">
    <location>
        <begin position="518"/>
        <end position="537"/>
    </location>
</feature>
<comment type="similarity">
    <text evidence="2">Belongs to the anion exchanger (TC 2.A.31) family.</text>
</comment>
<feature type="transmembrane region" description="Helical" evidence="8">
    <location>
        <begin position="188"/>
        <end position="209"/>
    </location>
</feature>